<comment type="caution">
    <text evidence="2">The sequence shown here is derived from an EMBL/GenBank/DDBJ whole genome shotgun (WGS) entry which is preliminary data.</text>
</comment>
<sequence>MKKYGPIFRMLSLITQIGITMLTSIFFCMFLGLWIDRKFSTHFFLFFLILGILGGMKAVYSLIERTDHDDKEDRDER</sequence>
<dbReference type="InterPro" id="IPR032820">
    <property type="entry name" value="ATPase_put"/>
</dbReference>
<keyword evidence="1" id="KW-1133">Transmembrane helix</keyword>
<dbReference type="EMBL" id="BLYI01000075">
    <property type="protein sequence ID" value="GFO86772.1"/>
    <property type="molecule type" value="Genomic_DNA"/>
</dbReference>
<name>A0A916Q9G1_9FIRM</name>
<evidence type="ECO:0000256" key="1">
    <source>
        <dbReference type="SAM" id="Phobius"/>
    </source>
</evidence>
<gene>
    <name evidence="2" type="ORF">ANBU17_31190</name>
</gene>
<organism evidence="2 3">
    <name type="scientific">Anaerostipes butyraticus</name>
    <dbReference type="NCBI Taxonomy" id="645466"/>
    <lineage>
        <taxon>Bacteria</taxon>
        <taxon>Bacillati</taxon>
        <taxon>Bacillota</taxon>
        <taxon>Clostridia</taxon>
        <taxon>Lachnospirales</taxon>
        <taxon>Lachnospiraceae</taxon>
        <taxon>Anaerostipes</taxon>
    </lineage>
</organism>
<keyword evidence="3" id="KW-1185">Reference proteome</keyword>
<dbReference type="AlphaFoldDB" id="A0A916Q9G1"/>
<evidence type="ECO:0000313" key="3">
    <source>
        <dbReference type="Proteomes" id="UP000613208"/>
    </source>
</evidence>
<evidence type="ECO:0000313" key="2">
    <source>
        <dbReference type="EMBL" id="GFO86772.1"/>
    </source>
</evidence>
<dbReference type="RefSeq" id="WP_201312414.1">
    <property type="nucleotide sequence ID" value="NZ_BLYI01000075.1"/>
</dbReference>
<protein>
    <recommendedName>
        <fullName evidence="4">F0F1-ATPase subunit (ATPase_gene1)</fullName>
    </recommendedName>
</protein>
<keyword evidence="1" id="KW-0812">Transmembrane</keyword>
<reference evidence="2" key="1">
    <citation type="submission" date="2020-06" db="EMBL/GenBank/DDBJ databases">
        <title>Characterization of fructooligosaccharide metabolism and fructooligosaccharide-degrading enzymes in human commensal butyrate producers.</title>
        <authorList>
            <person name="Tanno H."/>
            <person name="Fujii T."/>
            <person name="Hirano K."/>
            <person name="Maeno S."/>
            <person name="Tonozuka T."/>
            <person name="Sakamoto M."/>
            <person name="Ohkuma M."/>
            <person name="Tochio T."/>
            <person name="Endo A."/>
        </authorList>
    </citation>
    <scope>NUCLEOTIDE SEQUENCE</scope>
    <source>
        <strain evidence="2">JCM 17466</strain>
    </source>
</reference>
<feature type="transmembrane region" description="Helical" evidence="1">
    <location>
        <begin position="41"/>
        <end position="63"/>
    </location>
</feature>
<accession>A0A916Q9G1</accession>
<feature type="transmembrane region" description="Helical" evidence="1">
    <location>
        <begin position="12"/>
        <end position="35"/>
    </location>
</feature>
<evidence type="ECO:0008006" key="4">
    <source>
        <dbReference type="Google" id="ProtNLM"/>
    </source>
</evidence>
<dbReference type="Pfam" id="PF09527">
    <property type="entry name" value="ATPase_gene1"/>
    <property type="match status" value="1"/>
</dbReference>
<proteinExistence type="predicted"/>
<keyword evidence="1" id="KW-0472">Membrane</keyword>
<dbReference type="Proteomes" id="UP000613208">
    <property type="component" value="Unassembled WGS sequence"/>
</dbReference>